<dbReference type="Gene3D" id="3.40.50.1980">
    <property type="entry name" value="Nitrogenase molybdenum iron protein domain"/>
    <property type="match status" value="2"/>
</dbReference>
<evidence type="ECO:0000313" key="3">
    <source>
        <dbReference type="EMBL" id="ADI15344.1"/>
    </source>
</evidence>
<dbReference type="RefSeq" id="WP_013178707.1">
    <property type="nucleotide sequence ID" value="NC_014221.1"/>
</dbReference>
<evidence type="ECO:0000313" key="4">
    <source>
        <dbReference type="Proteomes" id="UP000000379"/>
    </source>
</evidence>
<dbReference type="AlphaFoldDB" id="D7CS16"/>
<dbReference type="SUPFAM" id="SSF53807">
    <property type="entry name" value="Helical backbone' metal receptor"/>
    <property type="match status" value="1"/>
</dbReference>
<dbReference type="NCBIfam" id="NF038402">
    <property type="entry name" value="TroA_like"/>
    <property type="match status" value="1"/>
</dbReference>
<keyword evidence="4" id="KW-1185">Reference proteome</keyword>
<dbReference type="PANTHER" id="PTHR42860">
    <property type="entry name" value="VITAMIN B12-BINDING PROTEIN"/>
    <property type="match status" value="1"/>
</dbReference>
<dbReference type="InterPro" id="IPR002491">
    <property type="entry name" value="ABC_transptr_periplasmic_BD"/>
</dbReference>
<dbReference type="Proteomes" id="UP000000379">
    <property type="component" value="Chromosome"/>
</dbReference>
<dbReference type="PROSITE" id="PS50983">
    <property type="entry name" value="FE_B12_PBP"/>
    <property type="match status" value="1"/>
</dbReference>
<gene>
    <name evidence="3" type="ordered locus">Trad_2233</name>
</gene>
<dbReference type="PANTHER" id="PTHR42860:SF2">
    <property type="entry name" value="BLL4160 PROTEIN"/>
    <property type="match status" value="1"/>
</dbReference>
<dbReference type="OrthoDB" id="9775594at2"/>
<reference evidence="4" key="1">
    <citation type="submission" date="2010-05" db="EMBL/GenBank/DDBJ databases">
        <title>The complete genome of Truepera radiovictris DSM 17093.</title>
        <authorList>
            <consortium name="US DOE Joint Genome Institute (JGI-PGF)"/>
            <person name="Lucas S."/>
            <person name="Copeland A."/>
            <person name="Lapidus A."/>
            <person name="Glavina del Rio T."/>
            <person name="Dalin E."/>
            <person name="Tice H."/>
            <person name="Bruce D."/>
            <person name="Goodwin L."/>
            <person name="Pitluck S."/>
            <person name="Kyrpides N."/>
            <person name="Mavromatis K."/>
            <person name="Ovchinnikova G."/>
            <person name="Munk A.C."/>
            <person name="Detter J.C."/>
            <person name="Han C."/>
            <person name="Tapia R."/>
            <person name="Land M."/>
            <person name="Hauser L."/>
            <person name="Markowitz V."/>
            <person name="Cheng J.-F."/>
            <person name="Hugenholtz P."/>
            <person name="Woyke T."/>
            <person name="Wu D."/>
            <person name="Tindall B."/>
            <person name="Pomrenke H.G."/>
            <person name="Brambilla E."/>
            <person name="Klenk H.-P."/>
            <person name="Eisen J.A."/>
        </authorList>
    </citation>
    <scope>NUCLEOTIDE SEQUENCE [LARGE SCALE GENOMIC DNA]</scope>
    <source>
        <strain evidence="4">DSM 17093 / CIP 108686 / LMG 22925 / RQ-24</strain>
    </source>
</reference>
<keyword evidence="1" id="KW-0732">Signal</keyword>
<dbReference type="eggNOG" id="COG0614">
    <property type="taxonomic scope" value="Bacteria"/>
</dbReference>
<dbReference type="InterPro" id="IPR051030">
    <property type="entry name" value="Vitamin_B12-ABC_binding"/>
</dbReference>
<sequence>MSPRVVSLACSNTEIVCALGCADLLVGVDSHSDRPAEALAGLPRVGPDLQIDIAAVCALQPDLVLASLTVPGHERVVAGLEAAGLRYLAPQPVSLEDVYASIREIAHALGVAERGEALIHKMRAELVDCSAEAAPSVLVQWWNRPTIAPGRRSWVHDLLVLAGARNPLGEEEVRSRPLSDEEVAALDPDAIVVSWCGVDPRKYRPEVVRRNPAWQGVRAVQRGAVFCVPEAYLGRPGPGLVAGYRALREIVEVVRADRQPVT</sequence>
<dbReference type="STRING" id="649638.Trad_2233"/>
<dbReference type="KEGG" id="tra:Trad_2233"/>
<dbReference type="InterPro" id="IPR054828">
    <property type="entry name" value="Vit_B12_bind_prot"/>
</dbReference>
<dbReference type="HOGENOM" id="CLU_038034_2_8_0"/>
<reference evidence="3 4" key="2">
    <citation type="journal article" date="2011" name="Stand. Genomic Sci.">
        <title>Complete genome sequence of Truepera radiovictrix type strain (RQ-24).</title>
        <authorList>
            <person name="Ivanova N."/>
            <person name="Rohde C."/>
            <person name="Munk C."/>
            <person name="Nolan M."/>
            <person name="Lucas S."/>
            <person name="Del Rio T.G."/>
            <person name="Tice H."/>
            <person name="Deshpande S."/>
            <person name="Cheng J.F."/>
            <person name="Tapia R."/>
            <person name="Han C."/>
            <person name="Goodwin L."/>
            <person name="Pitluck S."/>
            <person name="Liolios K."/>
            <person name="Mavromatis K."/>
            <person name="Mikhailova N."/>
            <person name="Pati A."/>
            <person name="Chen A."/>
            <person name="Palaniappan K."/>
            <person name="Land M."/>
            <person name="Hauser L."/>
            <person name="Chang Y.J."/>
            <person name="Jeffries C.D."/>
            <person name="Brambilla E."/>
            <person name="Rohde M."/>
            <person name="Goker M."/>
            <person name="Tindall B.J."/>
            <person name="Woyke T."/>
            <person name="Bristow J."/>
            <person name="Eisen J.A."/>
            <person name="Markowitz V."/>
            <person name="Hugenholtz P."/>
            <person name="Kyrpides N.C."/>
            <person name="Klenk H.P."/>
            <person name="Lapidus A."/>
        </authorList>
    </citation>
    <scope>NUCLEOTIDE SEQUENCE [LARGE SCALE GENOMIC DNA]</scope>
    <source>
        <strain evidence="4">DSM 17093 / CIP 108686 / LMG 22925 / RQ-24</strain>
    </source>
</reference>
<proteinExistence type="predicted"/>
<accession>D7CS16</accession>
<feature type="domain" description="Fe/B12 periplasmic-binding" evidence="2">
    <location>
        <begin position="4"/>
        <end position="258"/>
    </location>
</feature>
<name>D7CS16_TRURR</name>
<dbReference type="EMBL" id="CP002049">
    <property type="protein sequence ID" value="ADI15344.1"/>
    <property type="molecule type" value="Genomic_DNA"/>
</dbReference>
<organism evidence="3 4">
    <name type="scientific">Truepera radiovictrix (strain DSM 17093 / CIP 108686 / LMG 22925 / RQ-24)</name>
    <dbReference type="NCBI Taxonomy" id="649638"/>
    <lineage>
        <taxon>Bacteria</taxon>
        <taxon>Thermotogati</taxon>
        <taxon>Deinococcota</taxon>
        <taxon>Deinococci</taxon>
        <taxon>Trueperales</taxon>
        <taxon>Trueperaceae</taxon>
        <taxon>Truepera</taxon>
    </lineage>
</organism>
<dbReference type="Pfam" id="PF01497">
    <property type="entry name" value="Peripla_BP_2"/>
    <property type="match status" value="1"/>
</dbReference>
<evidence type="ECO:0000256" key="1">
    <source>
        <dbReference type="ARBA" id="ARBA00022729"/>
    </source>
</evidence>
<evidence type="ECO:0000259" key="2">
    <source>
        <dbReference type="PROSITE" id="PS50983"/>
    </source>
</evidence>
<dbReference type="CDD" id="cd01144">
    <property type="entry name" value="BtuF"/>
    <property type="match status" value="1"/>
</dbReference>
<protein>
    <submittedName>
        <fullName evidence="3">Periplasmic binding protein</fullName>
    </submittedName>
</protein>